<evidence type="ECO:0000313" key="2">
    <source>
        <dbReference type="Proteomes" id="UP000499080"/>
    </source>
</evidence>
<name>A0A4Y2EK56_ARAVE</name>
<sequence length="93" mass="10798">MIHHQVTCSNRCIGQVRVSDLRESTVKLISILSCRHEKNPRHHICRWRSLRKRDIPLHFGEEGKGLISFVADRTSGLSHFALHFGRKRIPAYV</sequence>
<organism evidence="1 2">
    <name type="scientific">Araneus ventricosus</name>
    <name type="common">Orbweaver spider</name>
    <name type="synonym">Epeira ventricosa</name>
    <dbReference type="NCBI Taxonomy" id="182803"/>
    <lineage>
        <taxon>Eukaryota</taxon>
        <taxon>Metazoa</taxon>
        <taxon>Ecdysozoa</taxon>
        <taxon>Arthropoda</taxon>
        <taxon>Chelicerata</taxon>
        <taxon>Arachnida</taxon>
        <taxon>Araneae</taxon>
        <taxon>Araneomorphae</taxon>
        <taxon>Entelegynae</taxon>
        <taxon>Araneoidea</taxon>
        <taxon>Araneidae</taxon>
        <taxon>Araneus</taxon>
    </lineage>
</organism>
<protein>
    <submittedName>
        <fullName evidence="1">Uncharacterized protein</fullName>
    </submittedName>
</protein>
<dbReference type="EMBL" id="BGPR01000622">
    <property type="protein sequence ID" value="GBM28917.1"/>
    <property type="molecule type" value="Genomic_DNA"/>
</dbReference>
<keyword evidence="2" id="KW-1185">Reference proteome</keyword>
<accession>A0A4Y2EK56</accession>
<dbReference type="Proteomes" id="UP000499080">
    <property type="component" value="Unassembled WGS sequence"/>
</dbReference>
<proteinExistence type="predicted"/>
<evidence type="ECO:0000313" key="1">
    <source>
        <dbReference type="EMBL" id="GBM28917.1"/>
    </source>
</evidence>
<gene>
    <name evidence="1" type="ORF">AVEN_265298_1</name>
</gene>
<dbReference type="AlphaFoldDB" id="A0A4Y2EK56"/>
<reference evidence="1 2" key="1">
    <citation type="journal article" date="2019" name="Sci. Rep.">
        <title>Orb-weaving spider Araneus ventricosus genome elucidates the spidroin gene catalogue.</title>
        <authorList>
            <person name="Kono N."/>
            <person name="Nakamura H."/>
            <person name="Ohtoshi R."/>
            <person name="Moran D.A.P."/>
            <person name="Shinohara A."/>
            <person name="Yoshida Y."/>
            <person name="Fujiwara M."/>
            <person name="Mori M."/>
            <person name="Tomita M."/>
            <person name="Arakawa K."/>
        </authorList>
    </citation>
    <scope>NUCLEOTIDE SEQUENCE [LARGE SCALE GENOMIC DNA]</scope>
</reference>
<comment type="caution">
    <text evidence="1">The sequence shown here is derived from an EMBL/GenBank/DDBJ whole genome shotgun (WGS) entry which is preliminary data.</text>
</comment>